<protein>
    <submittedName>
        <fullName evidence="6">FAD-binding oxidoreductase</fullName>
    </submittedName>
</protein>
<evidence type="ECO:0000256" key="2">
    <source>
        <dbReference type="ARBA" id="ARBA00022630"/>
    </source>
</evidence>
<dbReference type="RefSeq" id="WP_066265135.1">
    <property type="nucleotide sequence ID" value="NZ_JARMAB010000018.1"/>
</dbReference>
<dbReference type="Pfam" id="PF01565">
    <property type="entry name" value="FAD_binding_4"/>
    <property type="match status" value="1"/>
</dbReference>
<sequence>MTNEQLVKIEENSKVKEQLLKELESIISVNQINIDHEVLYDASADRYKKYAKAKKVLNLPLPIAIVYPYSTEEVKSLLMFCNKNKINVIPRSGKTATEGGLENWKETALVIDGSKMNKIIKIDPYNMQATVQAGVKLQTLEDELRKIGYTTGHSPQSKPVAQYGGLLATRSIGQFSTLYGAIEDMVVGLECVFPNGHVSRIKNVPRRAGGPDIRHIVIGNEGTLCYITEVTVKIFKYNPEYNVFHGYLIKDVDTGIHILREVITNGFKPSVARVYSEEDARQHFSDFYKDKCVLIFMAEGPAGIVKATNEAIKEAAAKFSEGIVEKVEDQLIENWFNHLNWTQAHIDREFQTMVDHHKHDGYTTEVSADWESITTIYHNVIKRVREEFDRIEDITMLGGHSSHSYLNGTNMYFVYNYNINCAPEDEMRLYHHPIQTIIVEETLKLGGSMCHHHGIGKYRSEWTKEEHGSAYYMLEKLKEAFDPNGIMNFGTIFPQEEGMKYIKG</sequence>
<evidence type="ECO:0000256" key="1">
    <source>
        <dbReference type="ARBA" id="ARBA00008000"/>
    </source>
</evidence>
<dbReference type="Gene3D" id="3.30.465.10">
    <property type="match status" value="1"/>
</dbReference>
<dbReference type="InterPro" id="IPR036318">
    <property type="entry name" value="FAD-bd_PCMH-like_sf"/>
</dbReference>
<keyword evidence="4" id="KW-0560">Oxidoreductase</keyword>
<dbReference type="InterPro" id="IPR016171">
    <property type="entry name" value="Vanillyl_alc_oxidase_C-sub2"/>
</dbReference>
<evidence type="ECO:0000313" key="6">
    <source>
        <dbReference type="EMBL" id="MED1203961.1"/>
    </source>
</evidence>
<dbReference type="InterPro" id="IPR006094">
    <property type="entry name" value="Oxid_FAD_bind_N"/>
</dbReference>
<dbReference type="SUPFAM" id="SSF55103">
    <property type="entry name" value="FAD-linked oxidases, C-terminal domain"/>
    <property type="match status" value="1"/>
</dbReference>
<comment type="similarity">
    <text evidence="1">Belongs to the FAD-binding oxidoreductase/transferase type 4 family.</text>
</comment>
<dbReference type="InterPro" id="IPR004113">
    <property type="entry name" value="FAD-bd_oxidored_4_C"/>
</dbReference>
<accession>A0ABU6MIX0</accession>
<dbReference type="EMBL" id="JARMAB010000018">
    <property type="protein sequence ID" value="MED1203961.1"/>
    <property type="molecule type" value="Genomic_DNA"/>
</dbReference>
<dbReference type="PANTHER" id="PTHR46568:SF1">
    <property type="entry name" value="ALKYLDIHYDROXYACETONEPHOSPHATE SYNTHASE, PEROXISOMAL"/>
    <property type="match status" value="1"/>
</dbReference>
<dbReference type="Gene3D" id="3.30.300.330">
    <property type="match status" value="1"/>
</dbReference>
<evidence type="ECO:0000259" key="5">
    <source>
        <dbReference type="PROSITE" id="PS51387"/>
    </source>
</evidence>
<evidence type="ECO:0000313" key="7">
    <source>
        <dbReference type="Proteomes" id="UP001341444"/>
    </source>
</evidence>
<dbReference type="SUPFAM" id="SSF56176">
    <property type="entry name" value="FAD-binding/transporter-associated domain-like"/>
    <property type="match status" value="1"/>
</dbReference>
<keyword evidence="2" id="KW-0285">Flavoprotein</keyword>
<organism evidence="6 7">
    <name type="scientific">Heyndrickxia acidicola</name>
    <dbReference type="NCBI Taxonomy" id="209389"/>
    <lineage>
        <taxon>Bacteria</taxon>
        <taxon>Bacillati</taxon>
        <taxon>Bacillota</taxon>
        <taxon>Bacilli</taxon>
        <taxon>Bacillales</taxon>
        <taxon>Bacillaceae</taxon>
        <taxon>Heyndrickxia</taxon>
    </lineage>
</organism>
<proteinExistence type="inferred from homology"/>
<keyword evidence="3" id="KW-0274">FAD</keyword>
<dbReference type="PROSITE" id="PS51387">
    <property type="entry name" value="FAD_PCMH"/>
    <property type="match status" value="1"/>
</dbReference>
<dbReference type="InterPro" id="IPR016164">
    <property type="entry name" value="FAD-linked_Oxase-like_C"/>
</dbReference>
<reference evidence="6 7" key="1">
    <citation type="submission" date="2023-03" db="EMBL/GenBank/DDBJ databases">
        <title>Bacillus Genome Sequencing.</title>
        <authorList>
            <person name="Dunlap C."/>
        </authorList>
    </citation>
    <scope>NUCLEOTIDE SEQUENCE [LARGE SCALE GENOMIC DNA]</scope>
    <source>
        <strain evidence="6 7">B-23453</strain>
    </source>
</reference>
<feature type="domain" description="FAD-binding PCMH-type" evidence="5">
    <location>
        <begin position="58"/>
        <end position="237"/>
    </location>
</feature>
<dbReference type="Gene3D" id="1.10.45.10">
    <property type="entry name" value="Vanillyl-alcohol Oxidase, Chain A, domain 4"/>
    <property type="match status" value="1"/>
</dbReference>
<dbReference type="Proteomes" id="UP001341444">
    <property type="component" value="Unassembled WGS sequence"/>
</dbReference>
<dbReference type="PANTHER" id="PTHR46568">
    <property type="entry name" value="ALKYLDIHYDROXYACETONEPHOSPHATE SYNTHASE, PEROXISOMAL"/>
    <property type="match status" value="1"/>
</dbReference>
<keyword evidence="7" id="KW-1185">Reference proteome</keyword>
<dbReference type="InterPro" id="IPR016166">
    <property type="entry name" value="FAD-bd_PCMH"/>
</dbReference>
<evidence type="ECO:0000256" key="3">
    <source>
        <dbReference type="ARBA" id="ARBA00022827"/>
    </source>
</evidence>
<gene>
    <name evidence="6" type="ORF">P4T90_12945</name>
</gene>
<comment type="caution">
    <text evidence="6">The sequence shown here is derived from an EMBL/GenBank/DDBJ whole genome shotgun (WGS) entry which is preliminary data.</text>
</comment>
<name>A0ABU6MIX0_9BACI</name>
<dbReference type="Pfam" id="PF02913">
    <property type="entry name" value="FAD-oxidase_C"/>
    <property type="match status" value="1"/>
</dbReference>
<dbReference type="InterPro" id="IPR016169">
    <property type="entry name" value="FAD-bd_PCMH_sub2"/>
</dbReference>
<dbReference type="InterPro" id="IPR025650">
    <property type="entry name" value="Alkyl-DHAP_Synthase"/>
</dbReference>
<evidence type="ECO:0000256" key="4">
    <source>
        <dbReference type="ARBA" id="ARBA00023002"/>
    </source>
</evidence>